<dbReference type="GO" id="GO:0016747">
    <property type="term" value="F:acyltransferase activity, transferring groups other than amino-acyl groups"/>
    <property type="evidence" value="ECO:0007669"/>
    <property type="project" value="InterPro"/>
</dbReference>
<keyword evidence="4" id="KW-1185">Reference proteome</keyword>
<reference evidence="3 4" key="1">
    <citation type="submission" date="2011-09" db="EMBL/GenBank/DDBJ databases">
        <title>The permanent draft genome of Caldithrix abyssi DSM 13497.</title>
        <authorList>
            <consortium name="US DOE Joint Genome Institute (JGI-PGF)"/>
            <person name="Lucas S."/>
            <person name="Han J."/>
            <person name="Lapidus A."/>
            <person name="Bruce D."/>
            <person name="Goodwin L."/>
            <person name="Pitluck S."/>
            <person name="Peters L."/>
            <person name="Kyrpides N."/>
            <person name="Mavromatis K."/>
            <person name="Ivanova N."/>
            <person name="Mikhailova N."/>
            <person name="Chertkov O."/>
            <person name="Detter J.C."/>
            <person name="Tapia R."/>
            <person name="Han C."/>
            <person name="Land M."/>
            <person name="Hauser L."/>
            <person name="Markowitz V."/>
            <person name="Cheng J.-F."/>
            <person name="Hugenholtz P."/>
            <person name="Woyke T."/>
            <person name="Wu D."/>
            <person name="Spring S."/>
            <person name="Brambilla E."/>
            <person name="Klenk H.-P."/>
            <person name="Eisen J.A."/>
        </authorList>
    </citation>
    <scope>NUCLEOTIDE SEQUENCE [LARGE SCALE GENOMIC DNA]</scope>
    <source>
        <strain evidence="3 4">DSM 13497</strain>
    </source>
</reference>
<dbReference type="AlphaFoldDB" id="H1XQY5"/>
<evidence type="ECO:0000259" key="1">
    <source>
        <dbReference type="PROSITE" id="PS51186"/>
    </source>
</evidence>
<dbReference type="SUPFAM" id="SSF55729">
    <property type="entry name" value="Acyl-CoA N-acyltransferases (Nat)"/>
    <property type="match status" value="1"/>
</dbReference>
<dbReference type="PANTHER" id="PTHR43415:SF3">
    <property type="entry name" value="GNAT-FAMILY ACETYLTRANSFERASE"/>
    <property type="match status" value="1"/>
</dbReference>
<name>H1XQY5_CALAY</name>
<dbReference type="KEGG" id="caby:Cabys_3246"/>
<dbReference type="STRING" id="880073.Cabys_3246"/>
<dbReference type="EMBL" id="CP018099">
    <property type="protein sequence ID" value="APF19994.1"/>
    <property type="molecule type" value="Genomic_DNA"/>
</dbReference>
<organism evidence="3 4">
    <name type="scientific">Caldithrix abyssi DSM 13497</name>
    <dbReference type="NCBI Taxonomy" id="880073"/>
    <lineage>
        <taxon>Bacteria</taxon>
        <taxon>Pseudomonadati</taxon>
        <taxon>Calditrichota</taxon>
        <taxon>Calditrichia</taxon>
        <taxon>Calditrichales</taxon>
        <taxon>Calditrichaceae</taxon>
        <taxon>Caldithrix</taxon>
    </lineage>
</organism>
<protein>
    <submittedName>
        <fullName evidence="3">GCN5-related N-acetyltransferase</fullName>
    </submittedName>
    <submittedName>
        <fullName evidence="2">Protein N-acetyltransferase, RimJ/RimL family</fullName>
    </submittedName>
</protein>
<dbReference type="Proteomes" id="UP000183868">
    <property type="component" value="Chromosome"/>
</dbReference>
<dbReference type="InterPro" id="IPR000182">
    <property type="entry name" value="GNAT_dom"/>
</dbReference>
<evidence type="ECO:0000313" key="5">
    <source>
        <dbReference type="Proteomes" id="UP000183868"/>
    </source>
</evidence>
<sequence length="182" mass="21286">MINPFLIGEKIYLRAPQRGDEAIYALSENHPEARSHLYYALPTNAEEQWVQIQKKMNDPHTVLFTIATIEPDQPIGNTALVRIDWVGRMAIFYIAIAEARNWSKGYGSEATRLMVQYAFETLNLNRVQLHVSVENPRAIKTYEKIGFRIEGTLRQAMFFDNRYHDFYVMGILREEYQALKRK</sequence>
<dbReference type="Proteomes" id="UP000004671">
    <property type="component" value="Chromosome"/>
</dbReference>
<dbReference type="eggNOG" id="COG1670">
    <property type="taxonomic scope" value="Bacteria"/>
</dbReference>
<proteinExistence type="predicted"/>
<dbReference type="Gene3D" id="3.40.630.30">
    <property type="match status" value="1"/>
</dbReference>
<evidence type="ECO:0000313" key="3">
    <source>
        <dbReference type="EMBL" id="EHO40079.1"/>
    </source>
</evidence>
<dbReference type="OrthoDB" id="9795206at2"/>
<gene>
    <name evidence="2" type="ORF">Cabys_3246</name>
    <name evidence="3" type="ORF">Calab_0434</name>
</gene>
<evidence type="ECO:0000313" key="2">
    <source>
        <dbReference type="EMBL" id="APF19994.1"/>
    </source>
</evidence>
<dbReference type="InterPro" id="IPR016181">
    <property type="entry name" value="Acyl_CoA_acyltransferase"/>
</dbReference>
<accession>H1XQY5</accession>
<evidence type="ECO:0000313" key="4">
    <source>
        <dbReference type="Proteomes" id="UP000004671"/>
    </source>
</evidence>
<dbReference type="Pfam" id="PF13302">
    <property type="entry name" value="Acetyltransf_3"/>
    <property type="match status" value="1"/>
</dbReference>
<dbReference type="PaxDb" id="880073-Calab_0434"/>
<reference evidence="2 5" key="2">
    <citation type="submission" date="2016-11" db="EMBL/GenBank/DDBJ databases">
        <title>Genomic analysis of Caldithrix abyssi and proposal of a novel bacterial phylum Caldithrichaeota.</title>
        <authorList>
            <person name="Kublanov I."/>
            <person name="Sigalova O."/>
            <person name="Gavrilov S."/>
            <person name="Lebedinsky A."/>
            <person name="Ivanova N."/>
            <person name="Daum C."/>
            <person name="Reddy T."/>
            <person name="Klenk H.P."/>
            <person name="Goker M."/>
            <person name="Reva O."/>
            <person name="Miroshnichenko M."/>
            <person name="Kyprides N."/>
            <person name="Woyke T."/>
            <person name="Gelfand M."/>
        </authorList>
    </citation>
    <scope>NUCLEOTIDE SEQUENCE [LARGE SCALE GENOMIC DNA]</scope>
    <source>
        <strain evidence="2 5">LF13</strain>
    </source>
</reference>
<dbReference type="EMBL" id="CM001402">
    <property type="protein sequence ID" value="EHO40079.1"/>
    <property type="molecule type" value="Genomic_DNA"/>
</dbReference>
<dbReference type="PANTHER" id="PTHR43415">
    <property type="entry name" value="SPERMIDINE N(1)-ACETYLTRANSFERASE"/>
    <property type="match status" value="1"/>
</dbReference>
<dbReference type="RefSeq" id="WP_006926996.1">
    <property type="nucleotide sequence ID" value="NZ_CM001402.1"/>
</dbReference>
<keyword evidence="3" id="KW-0808">Transferase</keyword>
<dbReference type="InParanoid" id="H1XQY5"/>
<feature type="domain" description="N-acetyltransferase" evidence="1">
    <location>
        <begin position="11"/>
        <end position="174"/>
    </location>
</feature>
<dbReference type="HOGENOM" id="CLU_013985_3_2_0"/>
<dbReference type="PROSITE" id="PS51186">
    <property type="entry name" value="GNAT"/>
    <property type="match status" value="1"/>
</dbReference>